<dbReference type="AlphaFoldDB" id="A0AA42B0A6"/>
<organism evidence="1 2">
    <name type="scientific">Papaver nudicaule</name>
    <name type="common">Iceland poppy</name>
    <dbReference type="NCBI Taxonomy" id="74823"/>
    <lineage>
        <taxon>Eukaryota</taxon>
        <taxon>Viridiplantae</taxon>
        <taxon>Streptophyta</taxon>
        <taxon>Embryophyta</taxon>
        <taxon>Tracheophyta</taxon>
        <taxon>Spermatophyta</taxon>
        <taxon>Magnoliopsida</taxon>
        <taxon>Ranunculales</taxon>
        <taxon>Papaveraceae</taxon>
        <taxon>Papaveroideae</taxon>
        <taxon>Papaver</taxon>
    </lineage>
</organism>
<dbReference type="PANTHER" id="PTHR34574:SF13">
    <property type="entry name" value="EF-HAND DOMAIN-CONTAINING PROTEIN"/>
    <property type="match status" value="1"/>
</dbReference>
<dbReference type="Proteomes" id="UP001177140">
    <property type="component" value="Unassembled WGS sequence"/>
</dbReference>
<dbReference type="EMBL" id="JAJJMA010272402">
    <property type="protein sequence ID" value="MCL7045676.1"/>
    <property type="molecule type" value="Genomic_DNA"/>
</dbReference>
<proteinExistence type="predicted"/>
<evidence type="ECO:0000313" key="1">
    <source>
        <dbReference type="EMBL" id="MCL7045676.1"/>
    </source>
</evidence>
<evidence type="ECO:0000313" key="2">
    <source>
        <dbReference type="Proteomes" id="UP001177140"/>
    </source>
</evidence>
<comment type="caution">
    <text evidence="1">The sequence shown here is derived from an EMBL/GenBank/DDBJ whole genome shotgun (WGS) entry which is preliminary data.</text>
</comment>
<dbReference type="PANTHER" id="PTHR34574">
    <property type="entry name" value="CALCIUM-BINDING EF-HAND FAMILY PROTEIN-RELATED"/>
    <property type="match status" value="1"/>
</dbReference>
<reference evidence="1" key="1">
    <citation type="submission" date="2022-03" db="EMBL/GenBank/DDBJ databases">
        <title>A functionally conserved STORR gene fusion in Papaver species that diverged 16.8 million years ago.</title>
        <authorList>
            <person name="Catania T."/>
        </authorList>
    </citation>
    <scope>NUCLEOTIDE SEQUENCE</scope>
    <source>
        <strain evidence="1">S-191538</strain>
    </source>
</reference>
<sequence>MTNLLLEEFEKLGHILVQHLKEQPIIVAHTQITFDGSKIKELLSNNKSDLLEKALDMAVIEAQKDANSVTPCTEIMRVVLDQLGPLTGLPPYGAIHEIDKIVDDVLLLKMKIQEEENKGMEDEDKKVKHLKMSMRELLEHVMLELEANKPISVSSNSVIHT</sequence>
<name>A0AA42B0A6_PAPNU</name>
<accession>A0AA42B0A6</accession>
<protein>
    <submittedName>
        <fullName evidence="1">Uncharacterized protein</fullName>
    </submittedName>
</protein>
<keyword evidence="2" id="KW-1185">Reference proteome</keyword>
<gene>
    <name evidence="1" type="ORF">MKW94_001943</name>
</gene>